<proteinExistence type="predicted"/>
<evidence type="ECO:0000313" key="3">
    <source>
        <dbReference type="Proteomes" id="UP001056634"/>
    </source>
</evidence>
<evidence type="ECO:0000256" key="1">
    <source>
        <dbReference type="SAM" id="MobiDB-lite"/>
    </source>
</evidence>
<sequence length="199" mass="22669">MTAATVQWNTKRTPPAEPKAPPVLDKYTRRGTERIIREDEVKDPSDGFARQFGEERLKAIRRLSSKLRKGETAEGLTLIRRTAAPGVIYTFTFQDGARTIYVTLKGRDVVCFGADPYTAAVHATQYALSFEPDVDFSRMTLNEKLALTKRWSFQIRRHAAVIQQMNYDRAFGRYTTKTDRYRAYAAANGLRIIKTPVTL</sequence>
<feature type="compositionally biased region" description="Polar residues" evidence="1">
    <location>
        <begin position="1"/>
        <end position="12"/>
    </location>
</feature>
<gene>
    <name evidence="2" type="ORF">MARCHEWKA_03440</name>
</gene>
<protein>
    <submittedName>
        <fullName evidence="2">Uncharacterized protein</fullName>
    </submittedName>
</protein>
<dbReference type="EMBL" id="ON529851">
    <property type="protein sequence ID" value="UTC28856.1"/>
    <property type="molecule type" value="Genomic_DNA"/>
</dbReference>
<dbReference type="Proteomes" id="UP001056634">
    <property type="component" value="Segment"/>
</dbReference>
<feature type="region of interest" description="Disordered" evidence="1">
    <location>
        <begin position="1"/>
        <end position="24"/>
    </location>
</feature>
<name>A0A9E7N2V0_9CAUD</name>
<accession>A0A9E7N2V0</accession>
<reference evidence="2" key="1">
    <citation type="submission" date="2022-04" db="EMBL/GenBank/DDBJ databases">
        <authorList>
            <person name="Friedrich I."/>
            <person name="Schneider D."/>
            <person name="Poehlein A."/>
            <person name="Hertel R."/>
            <person name="Daniel R."/>
        </authorList>
    </citation>
    <scope>NUCLEOTIDE SEQUENCE</scope>
</reference>
<evidence type="ECO:0000313" key="2">
    <source>
        <dbReference type="EMBL" id="UTC28856.1"/>
    </source>
</evidence>
<keyword evidence="3" id="KW-1185">Reference proteome</keyword>
<organism evidence="2 3">
    <name type="scientific">Brevundimonas phage vB_BpoS-Marchewka</name>
    <dbReference type="NCBI Taxonomy" id="2948604"/>
    <lineage>
        <taxon>Viruses</taxon>
        <taxon>Duplodnaviria</taxon>
        <taxon>Heunggongvirae</taxon>
        <taxon>Uroviricota</taxon>
        <taxon>Caudoviricetes</taxon>
        <taxon>Jeanschmidtviridae</taxon>
        <taxon>Marchewkavirus</taxon>
        <taxon>Marchewkavirus marchewka</taxon>
    </lineage>
</organism>